<dbReference type="STRING" id="926556.Echvi_2644"/>
<protein>
    <recommendedName>
        <fullName evidence="3">HEPN AbiU2-like domain-containing protein</fullName>
    </recommendedName>
</protein>
<dbReference type="HOGENOM" id="CLU_1432484_0_0_10"/>
<accession>L0G1Z5</accession>
<organism evidence="1 2">
    <name type="scientific">Echinicola vietnamensis (strain DSM 17526 / LMG 23754 / KMM 6221)</name>
    <dbReference type="NCBI Taxonomy" id="926556"/>
    <lineage>
        <taxon>Bacteria</taxon>
        <taxon>Pseudomonadati</taxon>
        <taxon>Bacteroidota</taxon>
        <taxon>Cytophagia</taxon>
        <taxon>Cytophagales</taxon>
        <taxon>Cyclobacteriaceae</taxon>
        <taxon>Echinicola</taxon>
    </lineage>
</organism>
<dbReference type="Proteomes" id="UP000010796">
    <property type="component" value="Chromosome"/>
</dbReference>
<reference evidence="2" key="1">
    <citation type="submission" date="2012-02" db="EMBL/GenBank/DDBJ databases">
        <title>The complete genome of Echinicola vietnamensis DSM 17526.</title>
        <authorList>
            <person name="Lucas S."/>
            <person name="Copeland A."/>
            <person name="Lapidus A."/>
            <person name="Glavina del Rio T."/>
            <person name="Dalin E."/>
            <person name="Tice H."/>
            <person name="Bruce D."/>
            <person name="Goodwin L."/>
            <person name="Pitluck S."/>
            <person name="Peters L."/>
            <person name="Ovchinnikova G."/>
            <person name="Teshima H."/>
            <person name="Kyrpides N."/>
            <person name="Mavromatis K."/>
            <person name="Ivanova N."/>
            <person name="Brettin T."/>
            <person name="Detter J.C."/>
            <person name="Han C."/>
            <person name="Larimer F."/>
            <person name="Land M."/>
            <person name="Hauser L."/>
            <person name="Markowitz V."/>
            <person name="Cheng J.-F."/>
            <person name="Hugenholtz P."/>
            <person name="Woyke T."/>
            <person name="Wu D."/>
            <person name="Brambilla E."/>
            <person name="Klenk H.-P."/>
            <person name="Eisen J.A."/>
        </authorList>
    </citation>
    <scope>NUCLEOTIDE SEQUENCE [LARGE SCALE GENOMIC DNA]</scope>
    <source>
        <strain evidence="2">DSM 17526 / LMG 23754 / KMM 6221</strain>
    </source>
</reference>
<dbReference type="KEGG" id="evi:Echvi_2644"/>
<evidence type="ECO:0008006" key="3">
    <source>
        <dbReference type="Google" id="ProtNLM"/>
    </source>
</evidence>
<evidence type="ECO:0000313" key="1">
    <source>
        <dbReference type="EMBL" id="AGA78885.1"/>
    </source>
</evidence>
<sequence>MNKIEYERLKLDYILQTHANEELFGQWLRKFFYLNSELNKEYDSIYQSSFYVVFYELVTAGLEYSKKVFESLQNSENHEKKEFYSELIGGLKILKLLFSESEFEFIEYKRHSCSHIFQNHYEKRITDKGKIITKRKGKLIDKLNKEFSETILKHGFERGFDEYMTQKLYPKITKLYNGLEKIKMQYNRN</sequence>
<dbReference type="EMBL" id="CP003346">
    <property type="protein sequence ID" value="AGA78885.1"/>
    <property type="molecule type" value="Genomic_DNA"/>
</dbReference>
<dbReference type="AlphaFoldDB" id="L0G1Z5"/>
<evidence type="ECO:0000313" key="2">
    <source>
        <dbReference type="Proteomes" id="UP000010796"/>
    </source>
</evidence>
<name>L0G1Z5_ECHVK</name>
<gene>
    <name evidence="1" type="ordered locus">Echvi_2644</name>
</gene>
<proteinExistence type="predicted"/>
<keyword evidence="2" id="KW-1185">Reference proteome</keyword>
<dbReference type="RefSeq" id="WP_015266438.1">
    <property type="nucleotide sequence ID" value="NC_019904.1"/>
</dbReference>
<dbReference type="OrthoDB" id="839352at2"/>